<sequence>MSPPQPPGKRPLDPAGAIIRSVASRMARRLADRLLPVRALSSVMELTENDETEMAMDEIGRVIEYYRLPVLRAEYGELLFAAEQLDSLDSLTDTGVERFVVDD</sequence>
<accession>A0ABW0A9Z8</accession>
<evidence type="ECO:0000313" key="2">
    <source>
        <dbReference type="Proteomes" id="UP001596160"/>
    </source>
</evidence>
<dbReference type="Proteomes" id="UP001596160">
    <property type="component" value="Unassembled WGS sequence"/>
</dbReference>
<keyword evidence="2" id="KW-1185">Reference proteome</keyword>
<reference evidence="2" key="1">
    <citation type="journal article" date="2019" name="Int. J. Syst. Evol. Microbiol.">
        <title>The Global Catalogue of Microorganisms (GCM) 10K type strain sequencing project: providing services to taxonomists for standard genome sequencing and annotation.</title>
        <authorList>
            <consortium name="The Broad Institute Genomics Platform"/>
            <consortium name="The Broad Institute Genome Sequencing Center for Infectious Disease"/>
            <person name="Wu L."/>
            <person name="Ma J."/>
        </authorList>
    </citation>
    <scope>NUCLEOTIDE SEQUENCE [LARGE SCALE GENOMIC DNA]</scope>
    <source>
        <strain evidence="2">PCU 266</strain>
    </source>
</reference>
<evidence type="ECO:0000313" key="1">
    <source>
        <dbReference type="EMBL" id="MFC5150409.1"/>
    </source>
</evidence>
<gene>
    <name evidence="1" type="ORF">ACFPRH_01515</name>
</gene>
<name>A0ABW0A9Z8_9ACTN</name>
<proteinExistence type="predicted"/>
<protein>
    <submittedName>
        <fullName evidence="1">Uncharacterized protein</fullName>
    </submittedName>
</protein>
<dbReference type="EMBL" id="JBHSKP010000001">
    <property type="protein sequence ID" value="MFC5150409.1"/>
    <property type="molecule type" value="Genomic_DNA"/>
</dbReference>
<organism evidence="1 2">
    <name type="scientific">Streptomyces amakusaensis</name>
    <dbReference type="NCBI Taxonomy" id="67271"/>
    <lineage>
        <taxon>Bacteria</taxon>
        <taxon>Bacillati</taxon>
        <taxon>Actinomycetota</taxon>
        <taxon>Actinomycetes</taxon>
        <taxon>Kitasatosporales</taxon>
        <taxon>Streptomycetaceae</taxon>
        <taxon>Streptomyces</taxon>
    </lineage>
</organism>
<dbReference type="RefSeq" id="WP_344472265.1">
    <property type="nucleotide sequence ID" value="NZ_BAAASB010000002.1"/>
</dbReference>
<comment type="caution">
    <text evidence="1">The sequence shown here is derived from an EMBL/GenBank/DDBJ whole genome shotgun (WGS) entry which is preliminary data.</text>
</comment>